<dbReference type="GO" id="GO:0006412">
    <property type="term" value="P:translation"/>
    <property type="evidence" value="ECO:0007669"/>
    <property type="project" value="InterPro"/>
</dbReference>
<dbReference type="EMBL" id="JARKIF010000005">
    <property type="protein sequence ID" value="KAJ7638594.1"/>
    <property type="molecule type" value="Genomic_DNA"/>
</dbReference>
<comment type="caution">
    <text evidence="4">The sequence shown here is derived from an EMBL/GenBank/DDBJ whole genome shotgun (WGS) entry which is preliminary data.</text>
</comment>
<dbReference type="Gene3D" id="3.30.420.80">
    <property type="entry name" value="Ribosomal protein S11"/>
    <property type="match status" value="1"/>
</dbReference>
<dbReference type="SUPFAM" id="SSF53137">
    <property type="entry name" value="Translational machinery components"/>
    <property type="match status" value="1"/>
</dbReference>
<dbReference type="HAMAP" id="MF_01310">
    <property type="entry name" value="Ribosomal_uS11"/>
    <property type="match status" value="1"/>
</dbReference>
<dbReference type="Proteomes" id="UP001221142">
    <property type="component" value="Unassembled WGS sequence"/>
</dbReference>
<protein>
    <recommendedName>
        <fullName evidence="6">Translational machinery component</fullName>
    </recommendedName>
</protein>
<evidence type="ECO:0000256" key="2">
    <source>
        <dbReference type="ARBA" id="ARBA00022980"/>
    </source>
</evidence>
<evidence type="ECO:0000256" key="1">
    <source>
        <dbReference type="ARBA" id="ARBA00006194"/>
    </source>
</evidence>
<reference evidence="4" key="1">
    <citation type="submission" date="2023-03" db="EMBL/GenBank/DDBJ databases">
        <title>Massive genome expansion in bonnet fungi (Mycena s.s.) driven by repeated elements and novel gene families across ecological guilds.</title>
        <authorList>
            <consortium name="Lawrence Berkeley National Laboratory"/>
            <person name="Harder C.B."/>
            <person name="Miyauchi S."/>
            <person name="Viragh M."/>
            <person name="Kuo A."/>
            <person name="Thoen E."/>
            <person name="Andreopoulos B."/>
            <person name="Lu D."/>
            <person name="Skrede I."/>
            <person name="Drula E."/>
            <person name="Henrissat B."/>
            <person name="Morin E."/>
            <person name="Kohler A."/>
            <person name="Barry K."/>
            <person name="LaButti K."/>
            <person name="Morin E."/>
            <person name="Salamov A."/>
            <person name="Lipzen A."/>
            <person name="Mereny Z."/>
            <person name="Hegedus B."/>
            <person name="Baldrian P."/>
            <person name="Stursova M."/>
            <person name="Weitz H."/>
            <person name="Taylor A."/>
            <person name="Grigoriev I.V."/>
            <person name="Nagy L.G."/>
            <person name="Martin F."/>
            <person name="Kauserud H."/>
        </authorList>
    </citation>
    <scope>NUCLEOTIDE SEQUENCE</scope>
    <source>
        <strain evidence="4">9284</strain>
    </source>
</reference>
<sequence>LHCHSTPRNTINTFTDPNGNTLAWFSGGSCGFKKRNRSTYEAGYQCAVRMFEKIQHFAQEEAAKGPDVDMKIDLFCKGFGQGRDALFKALTTAQGDEVRPRIMTITDRTPLKIGGTRARKRKR</sequence>
<keyword evidence="3" id="KW-0687">Ribonucleoprotein</keyword>
<dbReference type="GO" id="GO:1990904">
    <property type="term" value="C:ribonucleoprotein complex"/>
    <property type="evidence" value="ECO:0007669"/>
    <property type="project" value="UniProtKB-KW"/>
</dbReference>
<comment type="similarity">
    <text evidence="1">Belongs to the universal ribosomal protein uS11 family.</text>
</comment>
<name>A0AAD7FR31_9AGAR</name>
<organism evidence="4 5">
    <name type="scientific">Roridomyces roridus</name>
    <dbReference type="NCBI Taxonomy" id="1738132"/>
    <lineage>
        <taxon>Eukaryota</taxon>
        <taxon>Fungi</taxon>
        <taxon>Dikarya</taxon>
        <taxon>Basidiomycota</taxon>
        <taxon>Agaricomycotina</taxon>
        <taxon>Agaricomycetes</taxon>
        <taxon>Agaricomycetidae</taxon>
        <taxon>Agaricales</taxon>
        <taxon>Marasmiineae</taxon>
        <taxon>Mycenaceae</taxon>
        <taxon>Roridomyces</taxon>
    </lineage>
</organism>
<evidence type="ECO:0000256" key="3">
    <source>
        <dbReference type="ARBA" id="ARBA00023274"/>
    </source>
</evidence>
<dbReference type="GO" id="GO:0003735">
    <property type="term" value="F:structural constituent of ribosome"/>
    <property type="evidence" value="ECO:0007669"/>
    <property type="project" value="InterPro"/>
</dbReference>
<proteinExistence type="inferred from homology"/>
<gene>
    <name evidence="4" type="ORF">FB45DRAFT_719187</name>
</gene>
<evidence type="ECO:0008006" key="6">
    <source>
        <dbReference type="Google" id="ProtNLM"/>
    </source>
</evidence>
<keyword evidence="2" id="KW-0689">Ribosomal protein</keyword>
<keyword evidence="5" id="KW-1185">Reference proteome</keyword>
<dbReference type="PIRSF" id="PIRSF002131">
    <property type="entry name" value="Ribosomal_S11"/>
    <property type="match status" value="1"/>
</dbReference>
<dbReference type="Pfam" id="PF00411">
    <property type="entry name" value="Ribosomal_S11"/>
    <property type="match status" value="1"/>
</dbReference>
<dbReference type="PANTHER" id="PTHR11759">
    <property type="entry name" value="40S RIBOSOMAL PROTEIN S14/30S RIBOSOMAL PROTEIN S11"/>
    <property type="match status" value="1"/>
</dbReference>
<dbReference type="InterPro" id="IPR001971">
    <property type="entry name" value="Ribosomal_uS11"/>
</dbReference>
<dbReference type="InterPro" id="IPR036967">
    <property type="entry name" value="Ribosomal_uS11_sf"/>
</dbReference>
<feature type="non-terminal residue" evidence="4">
    <location>
        <position position="1"/>
    </location>
</feature>
<feature type="non-terminal residue" evidence="4">
    <location>
        <position position="123"/>
    </location>
</feature>
<evidence type="ECO:0000313" key="4">
    <source>
        <dbReference type="EMBL" id="KAJ7638594.1"/>
    </source>
</evidence>
<accession>A0AAD7FR31</accession>
<dbReference type="GO" id="GO:0005840">
    <property type="term" value="C:ribosome"/>
    <property type="evidence" value="ECO:0007669"/>
    <property type="project" value="UniProtKB-KW"/>
</dbReference>
<dbReference type="AlphaFoldDB" id="A0AAD7FR31"/>
<evidence type="ECO:0000313" key="5">
    <source>
        <dbReference type="Proteomes" id="UP001221142"/>
    </source>
</evidence>